<feature type="region of interest" description="Disordered" evidence="10">
    <location>
        <begin position="227"/>
        <end position="261"/>
    </location>
</feature>
<evidence type="ECO:0000256" key="6">
    <source>
        <dbReference type="ARBA" id="ARBA00023125"/>
    </source>
</evidence>
<dbReference type="SMART" id="SM00355">
    <property type="entry name" value="ZnF_C2H2"/>
    <property type="match status" value="8"/>
</dbReference>
<dbReference type="PROSITE" id="PS00028">
    <property type="entry name" value="ZINC_FINGER_C2H2_1"/>
    <property type="match status" value="6"/>
</dbReference>
<dbReference type="SUPFAM" id="SSF57716">
    <property type="entry name" value="Glucocorticoid receptor-like (DNA-binding domain)"/>
    <property type="match status" value="2"/>
</dbReference>
<keyword evidence="5" id="KW-0862">Zinc</keyword>
<dbReference type="Proteomes" id="UP001347796">
    <property type="component" value="Unassembled WGS sequence"/>
</dbReference>
<name>A0AAN8JDP3_PATCE</name>
<keyword evidence="2" id="KW-0479">Metal-binding</keyword>
<reference evidence="13 14" key="1">
    <citation type="submission" date="2024-01" db="EMBL/GenBank/DDBJ databases">
        <title>The genome of the rayed Mediterranean limpet Patella caerulea (Linnaeus, 1758).</title>
        <authorList>
            <person name="Anh-Thu Weber A."/>
            <person name="Halstead-Nussloch G."/>
        </authorList>
    </citation>
    <scope>NUCLEOTIDE SEQUENCE [LARGE SCALE GENOMIC DNA]</scope>
    <source>
        <strain evidence="13">AATW-2023a</strain>
        <tissue evidence="13">Whole specimen</tissue>
    </source>
</reference>
<feature type="compositionally biased region" description="Acidic residues" evidence="10">
    <location>
        <begin position="924"/>
        <end position="935"/>
    </location>
</feature>
<evidence type="ECO:0000256" key="9">
    <source>
        <dbReference type="PROSITE-ProRule" id="PRU00309"/>
    </source>
</evidence>
<comment type="subcellular location">
    <subcellularLocation>
        <location evidence="1">Nucleus</location>
    </subcellularLocation>
</comment>
<feature type="compositionally biased region" description="Basic residues" evidence="10">
    <location>
        <begin position="228"/>
        <end position="240"/>
    </location>
</feature>
<dbReference type="InterPro" id="IPR050888">
    <property type="entry name" value="ZnF_C2H2-type_TF"/>
</dbReference>
<feature type="domain" description="C2H2-type" evidence="11">
    <location>
        <begin position="1073"/>
        <end position="1100"/>
    </location>
</feature>
<evidence type="ECO:0000256" key="8">
    <source>
        <dbReference type="PROSITE-ProRule" id="PRU00042"/>
    </source>
</evidence>
<comment type="caution">
    <text evidence="13">The sequence shown here is derived from an EMBL/GenBank/DDBJ whole genome shotgun (WGS) entry which is preliminary data.</text>
</comment>
<evidence type="ECO:0000259" key="11">
    <source>
        <dbReference type="PROSITE" id="PS50157"/>
    </source>
</evidence>
<feature type="domain" description="THAP-type" evidence="12">
    <location>
        <begin position="115"/>
        <end position="205"/>
    </location>
</feature>
<evidence type="ECO:0000256" key="4">
    <source>
        <dbReference type="ARBA" id="ARBA00022771"/>
    </source>
</evidence>
<dbReference type="SMART" id="SM00980">
    <property type="entry name" value="THAP"/>
    <property type="match status" value="2"/>
</dbReference>
<keyword evidence="14" id="KW-1185">Reference proteome</keyword>
<feature type="region of interest" description="Disordered" evidence="10">
    <location>
        <begin position="664"/>
        <end position="725"/>
    </location>
</feature>
<dbReference type="PROSITE" id="PS50950">
    <property type="entry name" value="ZF_THAP"/>
    <property type="match status" value="2"/>
</dbReference>
<protein>
    <submittedName>
        <fullName evidence="13">Uncharacterized protein</fullName>
    </submittedName>
</protein>
<evidence type="ECO:0000313" key="13">
    <source>
        <dbReference type="EMBL" id="KAK6173268.1"/>
    </source>
</evidence>
<feature type="compositionally biased region" description="Polar residues" evidence="10">
    <location>
        <begin position="708"/>
        <end position="721"/>
    </location>
</feature>
<dbReference type="SUPFAM" id="SSF57667">
    <property type="entry name" value="beta-beta-alpha zinc fingers"/>
    <property type="match status" value="2"/>
</dbReference>
<feature type="region of interest" description="Disordered" evidence="10">
    <location>
        <begin position="953"/>
        <end position="988"/>
    </location>
</feature>
<dbReference type="PROSITE" id="PS50157">
    <property type="entry name" value="ZINC_FINGER_C2H2_2"/>
    <property type="match status" value="3"/>
</dbReference>
<feature type="compositionally biased region" description="Polar residues" evidence="10">
    <location>
        <begin position="959"/>
        <end position="983"/>
    </location>
</feature>
<sequence>MGVTLHPFPKYGEERERWLEYVSRFKTEFNPELSQVCSQHFTTSCWKVINRKVGEFGVGIQKVLKPGAIPSIFNKDPAEGKSGSIASSKNALLSKIMAPKVRYESRKGTKPPPKISDECTVCGSQRNGKILLFGLPKVILLKIAWMDFVERCTEDFKEKDIPLQHIRVCSQHFDHKCFEKMDVPVFRNGFKIDQTLKVSAVPSIYWVENSNGETSISIASQEVEKTVTKGKKKRGKSKPKISKEPKKSADSDKIINLDPPSCSTNLSDRGPDLMSARLKLSSLLSQSVRISGGKLSTVPNSLTKCDSDIKNLFNQKEDEEKLMMQKIWKQGCDGPTPFVCSANYCGEGFLHVKFLTEHEKFHNKTDDRFTYNCCICNAKFVTYRSYDNHLISHFGPFRRFCALCGKPFESKNKLHRHYSLQHGNRYLAIGRDQVQTQKKSKNKAAQIQEPEFEIEIDYDGQEDSDEETYQGEDGIIRMGRESLLEDSINTGNGITEIEPLATEGKDIHCSGDYDEQLLPEEEISFSVAGQMEGRRNIFNEDDLKAYNNLRGSTVATHSKINDLVVKSSLNHGMDRLKTEPNFRNLFADVILSPIPQTKIDAPPLEIGKDRKTFCLKLTPIDNIYPILRTKRSVDLKLDDVLPEIHMLDAVHLESVAINKCDAEENADDTPKKKRKGPKYFSGSKKRQKKANAAKSVPQKFKSEPIDKSVTNRNSQSTNSVLDANKNGRTDNLFEKLYLDFNDVGEVSTGIPNTASVCTIGEQDAYSTCLKESKPLSVKKEVTSGSYGEFDNTADEPINIKEEPMEVQLKEPAVFFMSDNVSDVNTTVMPETLSHTINRPDGDLFNEYKCRGSFKGEEFSEMITQSIKLEYGTDASHLSSDLSENEVYSRQIKREKLNIDLCGDSINFFGNSEDSASDEDSYVITINDDDSSDDSQEQSAQSGVCHLSSIEIKSEDDSQEISTSSTEFTKTENNSPTQSSSATSLPHVKTEGSLQLPCIEMDAEIKQERKDHQIEMLGTPNTENSPFSCKYCGLGFLEESRAENHLPFHFETDLSLYKQYFEKKSRITAELKTKRCSVCNQKFSTYDKFHKHYIKHLYYKPFVCKICYAIYQTADQLRQHNIDDHHISQQFPCSLCSASCKSLQELEKHLHSECSVVKLALRPSSHSQERSAVKVESGMVKTEPESFVTNRSGKQQCDLCSGSFHTLNELKQHYVSDCPIVKSSLQTPMRNLLGATRTPPMPRRATSRKKSK</sequence>
<dbReference type="EMBL" id="JAZGQO010000011">
    <property type="protein sequence ID" value="KAK6173268.1"/>
    <property type="molecule type" value="Genomic_DNA"/>
</dbReference>
<dbReference type="InterPro" id="IPR036236">
    <property type="entry name" value="Znf_C2H2_sf"/>
</dbReference>
<evidence type="ECO:0000256" key="3">
    <source>
        <dbReference type="ARBA" id="ARBA00022737"/>
    </source>
</evidence>
<accession>A0AAN8JDP3</accession>
<dbReference type="Gene3D" id="3.30.160.60">
    <property type="entry name" value="Classic Zinc Finger"/>
    <property type="match status" value="2"/>
</dbReference>
<evidence type="ECO:0000256" key="1">
    <source>
        <dbReference type="ARBA" id="ARBA00004123"/>
    </source>
</evidence>
<gene>
    <name evidence="13" type="ORF">SNE40_016750</name>
</gene>
<feature type="domain" description="C2H2-type" evidence="11">
    <location>
        <begin position="399"/>
        <end position="426"/>
    </location>
</feature>
<feature type="compositionally biased region" description="Basic residues" evidence="10">
    <location>
        <begin position="671"/>
        <end position="691"/>
    </location>
</feature>
<feature type="domain" description="C2H2-type" evidence="11">
    <location>
        <begin position="338"/>
        <end position="367"/>
    </location>
</feature>
<evidence type="ECO:0000256" key="2">
    <source>
        <dbReference type="ARBA" id="ARBA00022723"/>
    </source>
</evidence>
<evidence type="ECO:0000256" key="7">
    <source>
        <dbReference type="ARBA" id="ARBA00023242"/>
    </source>
</evidence>
<dbReference type="Pfam" id="PF05485">
    <property type="entry name" value="THAP"/>
    <property type="match status" value="2"/>
</dbReference>
<keyword evidence="6 9" id="KW-0238">DNA-binding</keyword>
<evidence type="ECO:0000256" key="5">
    <source>
        <dbReference type="ARBA" id="ARBA00022833"/>
    </source>
</evidence>
<organism evidence="13 14">
    <name type="scientific">Patella caerulea</name>
    <name type="common">Rayed Mediterranean limpet</name>
    <dbReference type="NCBI Taxonomy" id="87958"/>
    <lineage>
        <taxon>Eukaryota</taxon>
        <taxon>Metazoa</taxon>
        <taxon>Spiralia</taxon>
        <taxon>Lophotrochozoa</taxon>
        <taxon>Mollusca</taxon>
        <taxon>Gastropoda</taxon>
        <taxon>Patellogastropoda</taxon>
        <taxon>Patelloidea</taxon>
        <taxon>Patellidae</taxon>
        <taxon>Patella</taxon>
    </lineage>
</organism>
<keyword evidence="4 8" id="KW-0863">Zinc-finger</keyword>
<feature type="region of interest" description="Disordered" evidence="10">
    <location>
        <begin position="924"/>
        <end position="943"/>
    </location>
</feature>
<dbReference type="PANTHER" id="PTHR24406">
    <property type="entry name" value="TRANSCRIPTIONAL REPRESSOR CTCFL-RELATED"/>
    <property type="match status" value="1"/>
</dbReference>
<feature type="compositionally biased region" description="Basic and acidic residues" evidence="10">
    <location>
        <begin position="241"/>
        <end position="255"/>
    </location>
</feature>
<dbReference type="AlphaFoldDB" id="A0AAN8JDP3"/>
<dbReference type="GO" id="GO:0003677">
    <property type="term" value="F:DNA binding"/>
    <property type="evidence" value="ECO:0007669"/>
    <property type="project" value="UniProtKB-UniRule"/>
</dbReference>
<feature type="domain" description="THAP-type" evidence="12">
    <location>
        <begin position="1"/>
        <end position="73"/>
    </location>
</feature>
<dbReference type="GO" id="GO:0008270">
    <property type="term" value="F:zinc ion binding"/>
    <property type="evidence" value="ECO:0007669"/>
    <property type="project" value="UniProtKB-KW"/>
</dbReference>
<keyword evidence="3" id="KW-0677">Repeat</keyword>
<evidence type="ECO:0000256" key="10">
    <source>
        <dbReference type="SAM" id="MobiDB-lite"/>
    </source>
</evidence>
<feature type="region of interest" description="Disordered" evidence="10">
    <location>
        <begin position="1229"/>
        <end position="1251"/>
    </location>
</feature>
<dbReference type="InterPro" id="IPR006612">
    <property type="entry name" value="THAP_Znf"/>
</dbReference>
<dbReference type="GO" id="GO:0005634">
    <property type="term" value="C:nucleus"/>
    <property type="evidence" value="ECO:0007669"/>
    <property type="project" value="UniProtKB-SubCell"/>
</dbReference>
<dbReference type="SMART" id="SM00692">
    <property type="entry name" value="DM3"/>
    <property type="match status" value="2"/>
</dbReference>
<evidence type="ECO:0000313" key="14">
    <source>
        <dbReference type="Proteomes" id="UP001347796"/>
    </source>
</evidence>
<dbReference type="InterPro" id="IPR013087">
    <property type="entry name" value="Znf_C2H2_type"/>
</dbReference>
<keyword evidence="7" id="KW-0539">Nucleus</keyword>
<evidence type="ECO:0000259" key="12">
    <source>
        <dbReference type="PROSITE" id="PS50950"/>
    </source>
</evidence>
<proteinExistence type="predicted"/>